<proteinExistence type="predicted"/>
<name>A0A6V7L5E6_9HYME</name>
<accession>A0A6V7L5E6</accession>
<reference evidence="1" key="1">
    <citation type="submission" date="2020-07" db="EMBL/GenBank/DDBJ databases">
        <authorList>
            <person name="Ferguson B K."/>
        </authorList>
    </citation>
    <scope>NUCLEOTIDE SEQUENCE</scope>
    <source>
        <strain evidence="1">L06</strain>
    </source>
</reference>
<dbReference type="AlphaFoldDB" id="A0A6V7L5E6"/>
<gene>
    <name evidence="1" type="ORF">BBRV_LOCUS96588</name>
</gene>
<protein>
    <submittedName>
        <fullName evidence="1">Uncharacterized protein</fullName>
    </submittedName>
</protein>
<dbReference type="EMBL" id="CADCXW020000333">
    <property type="protein sequence ID" value="CAD1571139.1"/>
    <property type="molecule type" value="Genomic_DNA"/>
</dbReference>
<organism evidence="1">
    <name type="scientific">Bracon brevicornis</name>
    <dbReference type="NCBI Taxonomy" id="1563983"/>
    <lineage>
        <taxon>Eukaryota</taxon>
        <taxon>Metazoa</taxon>
        <taxon>Ecdysozoa</taxon>
        <taxon>Arthropoda</taxon>
        <taxon>Hexapoda</taxon>
        <taxon>Insecta</taxon>
        <taxon>Pterygota</taxon>
        <taxon>Neoptera</taxon>
        <taxon>Endopterygota</taxon>
        <taxon>Hymenoptera</taxon>
        <taxon>Apocrita</taxon>
        <taxon>Ichneumonoidea</taxon>
        <taxon>Braconidae</taxon>
        <taxon>Braconinae</taxon>
        <taxon>Bracon</taxon>
    </lineage>
</organism>
<sequence length="393" mass="42052">MFGERIRPAVTCFVADSFIGKLEAKSSLCSHILSGSSFNILRMIVAVLMLHPSYTHKSLCRANHPGLIPPAAIQQAPIAGVAEAVIFDGPQAVPPLLENQLYFNPPIAEEVQAMPIVMTLVRQYAAIVGEEQAMPIGEPAAVAPPPANEPEVILPDVIQPAQVVREVQGMPIAEPLVGQEAPIADGEQAMPIGKPAAVAPPPANEPEVILPVVIQPTQVVREVQGMPITKPLVGQQAPIAAVAPPPPNEPEVILPDVIQPAQVAREVEGMPIVEPLAGQQAPIAAEPAVHPPVVVQPANALIMAARKRILAVQQVQIARMAHLRPIHDRTKFLHIVHQSSCRRSILAIWSFITMYGMSKAARRCVSASLHMPQATQLFPSGSLSGWRSPLHFV</sequence>
<evidence type="ECO:0000313" key="1">
    <source>
        <dbReference type="EMBL" id="CAD1571139.1"/>
    </source>
</evidence>